<gene>
    <name evidence="2" type="ORF">PROVRUST_04800</name>
</gene>
<evidence type="ECO:0000256" key="1">
    <source>
        <dbReference type="SAM" id="Phobius"/>
    </source>
</evidence>
<evidence type="ECO:0000313" key="3">
    <source>
        <dbReference type="Proteomes" id="UP000005512"/>
    </source>
</evidence>
<sequence>MKYCYSSNEKNAFNFYLMLEIMGQSTCYYLKIIMMVYVSINRMGS</sequence>
<reference evidence="2" key="1">
    <citation type="submission" date="2009-12" db="EMBL/GenBank/DDBJ databases">
        <authorList>
            <person name="Weinstock G."/>
            <person name="Sodergren E."/>
            <person name="Clifton S."/>
            <person name="Fulton L."/>
            <person name="Fulton B."/>
            <person name="Courtney L."/>
            <person name="Fronick C."/>
            <person name="Harrison M."/>
            <person name="Strong C."/>
            <person name="Farmer C."/>
            <person name="Delahaunty K."/>
            <person name="Markovic C."/>
            <person name="Hall O."/>
            <person name="Minx P."/>
            <person name="Tomlinson C."/>
            <person name="Mitreva M."/>
            <person name="Nelson J."/>
            <person name="Hou S."/>
            <person name="Wollam A."/>
            <person name="Pepin K.H."/>
            <person name="Johnson M."/>
            <person name="Bhonagiri V."/>
            <person name="Nash W.E."/>
            <person name="Warren W."/>
            <person name="Chinwalla A."/>
            <person name="Mardis E.R."/>
            <person name="Wilson R.K."/>
        </authorList>
    </citation>
    <scope>NUCLEOTIDE SEQUENCE [LARGE SCALE GENOMIC DNA]</scope>
    <source>
        <strain evidence="2">DSM 4541</strain>
    </source>
</reference>
<organism evidence="2 3">
    <name type="scientific">Providencia rustigianii DSM 4541</name>
    <dbReference type="NCBI Taxonomy" id="500637"/>
    <lineage>
        <taxon>Bacteria</taxon>
        <taxon>Pseudomonadati</taxon>
        <taxon>Pseudomonadota</taxon>
        <taxon>Gammaproteobacteria</taxon>
        <taxon>Enterobacterales</taxon>
        <taxon>Morganellaceae</taxon>
        <taxon>Providencia</taxon>
    </lineage>
</organism>
<dbReference type="Proteomes" id="UP000005512">
    <property type="component" value="Unassembled WGS sequence"/>
</dbReference>
<dbReference type="HOGENOM" id="CLU_3204000_0_0_6"/>
<accession>D1NYI1</accession>
<evidence type="ECO:0000313" key="2">
    <source>
        <dbReference type="EMBL" id="EFB73529.1"/>
    </source>
</evidence>
<keyword evidence="1" id="KW-0812">Transmembrane</keyword>
<dbReference type="EMBL" id="ABXV02000011">
    <property type="protein sequence ID" value="EFB73529.1"/>
    <property type="molecule type" value="Genomic_DNA"/>
</dbReference>
<protein>
    <submittedName>
        <fullName evidence="2">Uncharacterized protein</fullName>
    </submittedName>
</protein>
<keyword evidence="3" id="KW-1185">Reference proteome</keyword>
<keyword evidence="1" id="KW-0472">Membrane</keyword>
<feature type="transmembrane region" description="Helical" evidence="1">
    <location>
        <begin position="15"/>
        <end position="40"/>
    </location>
</feature>
<name>D1NYI1_9GAMM</name>
<dbReference type="AlphaFoldDB" id="D1NYI1"/>
<comment type="caution">
    <text evidence="2">The sequence shown here is derived from an EMBL/GenBank/DDBJ whole genome shotgun (WGS) entry which is preliminary data.</text>
</comment>
<proteinExistence type="predicted"/>
<keyword evidence="1" id="KW-1133">Transmembrane helix</keyword>